<dbReference type="Pfam" id="PF25170">
    <property type="entry name" value="TPR_WDR35"/>
    <property type="match status" value="1"/>
</dbReference>
<dbReference type="Pfam" id="PF23145">
    <property type="entry name" value="Zf_2nd_IFT121"/>
    <property type="match status" value="1"/>
</dbReference>
<dbReference type="InterPro" id="IPR057361">
    <property type="entry name" value="TPR_WDR35"/>
</dbReference>
<organism evidence="11">
    <name type="scientific">Haptolina brevifila</name>
    <dbReference type="NCBI Taxonomy" id="156173"/>
    <lineage>
        <taxon>Eukaryota</taxon>
        <taxon>Haptista</taxon>
        <taxon>Haptophyta</taxon>
        <taxon>Prymnesiophyceae</taxon>
        <taxon>Prymnesiales</taxon>
        <taxon>Prymnesiaceae</taxon>
        <taxon>Haptolina</taxon>
    </lineage>
</organism>
<evidence type="ECO:0000259" key="9">
    <source>
        <dbReference type="Pfam" id="PF23145"/>
    </source>
</evidence>
<sequence length="472" mass="52952">MGVQFVKRCGKLDDEKKQQAEVAQYFGKFDEAEKIYRDMDRRDLALQLRASLGDWEKVVQLVQQGGGDDELLVNAWNKIGDKYMERQLVAKAAQHYAQAKNTERLIECYAQLEDYEKLERLIPTITEGSPLLSEIGRKFMAVGMSSEAVSAFMKGGDVQTAIDQCVKQHQWEAALTLAESHAPTGDIQKILAQYASHLLASGKQLHAVELYRKANQYTDAARLLSTLGAEEGEKRMNPLRTKKLFVMAALEVERMRKKMLSNTSAPDTTRTAAQTLESLLTQDTATGGDKWLDSSWKGAEAYHFLLLCQRQLYAGYPAEAMRTALRLREYEAVLPPAEIYSLIALTAFYSKYYLQCSKAFIRLQAMTGIAPYKKEAIDKLALAIFTKYQPNDPSTRRFGCHNCGATVKDYDARCASCSTSFPCCVFSGRTILDAAESSSCKACKRRFFKAEARNKRNCALCHTPLPTANYRG</sequence>
<dbReference type="FunFam" id="1.25.40.470:FF:000004">
    <property type="entry name" value="WD repeat-containing protein 35"/>
    <property type="match status" value="1"/>
</dbReference>
<protein>
    <recommendedName>
        <fullName evidence="12">WD repeat-containing protein 35</fullName>
    </recommendedName>
</protein>
<accession>A0A7S2HGN5</accession>
<dbReference type="InterPro" id="IPR057979">
    <property type="entry name" value="TPR_IFT121"/>
</dbReference>
<feature type="domain" description="IFT121-like TPR repeats" evidence="10">
    <location>
        <begin position="294"/>
        <end position="392"/>
    </location>
</feature>
<dbReference type="PANTHER" id="PTHR12764:SF5">
    <property type="entry name" value="LD29485P"/>
    <property type="match status" value="1"/>
</dbReference>
<keyword evidence="5" id="KW-0970">Cilium biogenesis/degradation</keyword>
<name>A0A7S2HGN5_9EUKA</name>
<dbReference type="EMBL" id="HBGU01049406">
    <property type="protein sequence ID" value="CAD9490001.1"/>
    <property type="molecule type" value="Transcribed_RNA"/>
</dbReference>
<dbReference type="PANTHER" id="PTHR12764">
    <property type="entry name" value="WD REPEAT DOMAIN-RELATED"/>
    <property type="match status" value="1"/>
</dbReference>
<comment type="subcellular location">
    <subcellularLocation>
        <location evidence="1">Cytoplasm</location>
        <location evidence="1">Cytoskeleton</location>
        <location evidence="1">Cilium basal body</location>
    </subcellularLocation>
</comment>
<evidence type="ECO:0000256" key="1">
    <source>
        <dbReference type="ARBA" id="ARBA00004120"/>
    </source>
</evidence>
<dbReference type="GO" id="GO:0030991">
    <property type="term" value="C:intraciliary transport particle A"/>
    <property type="evidence" value="ECO:0007669"/>
    <property type="project" value="TreeGrafter"/>
</dbReference>
<keyword evidence="6" id="KW-0969">Cilium</keyword>
<dbReference type="InterPro" id="IPR039857">
    <property type="entry name" value="Ift122/121"/>
</dbReference>
<evidence type="ECO:0000259" key="10">
    <source>
        <dbReference type="Pfam" id="PF25768"/>
    </source>
</evidence>
<dbReference type="AlphaFoldDB" id="A0A7S2HGN5"/>
<dbReference type="GO" id="GO:0061512">
    <property type="term" value="P:protein localization to cilium"/>
    <property type="evidence" value="ECO:0007669"/>
    <property type="project" value="TreeGrafter"/>
</dbReference>
<evidence type="ECO:0000256" key="4">
    <source>
        <dbReference type="ARBA" id="ARBA00022737"/>
    </source>
</evidence>
<keyword evidence="2" id="KW-0963">Cytoplasm</keyword>
<dbReference type="SUPFAM" id="SSF48452">
    <property type="entry name" value="TPR-like"/>
    <property type="match status" value="1"/>
</dbReference>
<keyword evidence="7" id="KW-0206">Cytoskeleton</keyword>
<evidence type="ECO:0000256" key="5">
    <source>
        <dbReference type="ARBA" id="ARBA00022794"/>
    </source>
</evidence>
<feature type="domain" description="IFT121-like zinc finger" evidence="9">
    <location>
        <begin position="422"/>
        <end position="465"/>
    </location>
</feature>
<evidence type="ECO:0000256" key="6">
    <source>
        <dbReference type="ARBA" id="ARBA00023069"/>
    </source>
</evidence>
<evidence type="ECO:0000256" key="2">
    <source>
        <dbReference type="ARBA" id="ARBA00022490"/>
    </source>
</evidence>
<dbReference type="Gene3D" id="1.25.40.470">
    <property type="match status" value="1"/>
</dbReference>
<evidence type="ECO:0008006" key="12">
    <source>
        <dbReference type="Google" id="ProtNLM"/>
    </source>
</evidence>
<dbReference type="GO" id="GO:0097730">
    <property type="term" value="C:non-motile cilium"/>
    <property type="evidence" value="ECO:0007669"/>
    <property type="project" value="TreeGrafter"/>
</dbReference>
<gene>
    <name evidence="11" type="ORF">CBRE1094_LOCUS26882</name>
</gene>
<dbReference type="InterPro" id="IPR056170">
    <property type="entry name" value="Znf_IFT121-like"/>
</dbReference>
<evidence type="ECO:0000256" key="8">
    <source>
        <dbReference type="ARBA" id="ARBA00023273"/>
    </source>
</evidence>
<keyword evidence="8" id="KW-0966">Cell projection</keyword>
<dbReference type="GO" id="GO:1905515">
    <property type="term" value="P:non-motile cilium assembly"/>
    <property type="evidence" value="ECO:0007669"/>
    <property type="project" value="TreeGrafter"/>
</dbReference>
<evidence type="ECO:0000313" key="11">
    <source>
        <dbReference type="EMBL" id="CAD9490001.1"/>
    </source>
</evidence>
<reference evidence="11" key="1">
    <citation type="submission" date="2021-01" db="EMBL/GenBank/DDBJ databases">
        <authorList>
            <person name="Corre E."/>
            <person name="Pelletier E."/>
            <person name="Niang G."/>
            <person name="Scheremetjew M."/>
            <person name="Finn R."/>
            <person name="Kale V."/>
            <person name="Holt S."/>
            <person name="Cochrane G."/>
            <person name="Meng A."/>
            <person name="Brown T."/>
            <person name="Cohen L."/>
        </authorList>
    </citation>
    <scope>NUCLEOTIDE SEQUENCE</scope>
    <source>
        <strain evidence="11">UTEX LB 985</strain>
    </source>
</reference>
<dbReference type="InterPro" id="IPR011990">
    <property type="entry name" value="TPR-like_helical_dom_sf"/>
</dbReference>
<evidence type="ECO:0000256" key="3">
    <source>
        <dbReference type="ARBA" id="ARBA00022574"/>
    </source>
</evidence>
<dbReference type="Pfam" id="PF25768">
    <property type="entry name" value="TPR_IFT121"/>
    <property type="match status" value="1"/>
</dbReference>
<evidence type="ECO:0000256" key="7">
    <source>
        <dbReference type="ARBA" id="ARBA00023212"/>
    </source>
</evidence>
<proteinExistence type="predicted"/>
<keyword evidence="4" id="KW-0677">Repeat</keyword>
<keyword evidence="3" id="KW-0853">WD repeat</keyword>
<dbReference type="GO" id="GO:0035721">
    <property type="term" value="P:intraciliary retrograde transport"/>
    <property type="evidence" value="ECO:0007669"/>
    <property type="project" value="TreeGrafter"/>
</dbReference>